<dbReference type="OrthoDB" id="17560at2759"/>
<feature type="region of interest" description="Disordered" evidence="1">
    <location>
        <begin position="1"/>
        <end position="35"/>
    </location>
</feature>
<dbReference type="Proteomes" id="UP000189580">
    <property type="component" value="Chromosome a"/>
</dbReference>
<dbReference type="Gene3D" id="3.40.50.1820">
    <property type="entry name" value="alpha/beta hydrolase"/>
    <property type="match status" value="1"/>
</dbReference>
<reference evidence="3 4" key="1">
    <citation type="submission" date="2016-02" db="EMBL/GenBank/DDBJ databases">
        <title>Complete genome sequence and transcriptome regulation of the pentose utilising yeast Sugiyamaella lignohabitans.</title>
        <authorList>
            <person name="Bellasio M."/>
            <person name="Peymann A."/>
            <person name="Valli M."/>
            <person name="Sipitzky M."/>
            <person name="Graf A."/>
            <person name="Sauer M."/>
            <person name="Marx H."/>
            <person name="Mattanovich D."/>
        </authorList>
    </citation>
    <scope>NUCLEOTIDE SEQUENCE [LARGE SCALE GENOMIC DNA]</scope>
    <source>
        <strain evidence="3 4">CBS 10342</strain>
    </source>
</reference>
<evidence type="ECO:0000259" key="2">
    <source>
        <dbReference type="Pfam" id="PF01738"/>
    </source>
</evidence>
<dbReference type="InterPro" id="IPR002925">
    <property type="entry name" value="Dienelactn_hydro"/>
</dbReference>
<sequence length="278" mass="30486">MASNPPGECCTKGFRHGATGSGAEPQPPEALTDPTIDCHKRKTLTIETEGEASGKTVDFGGIASYIVGDQSSKNVLLFLPDVFGHEFINSQLLADQYAEAGYLVVLPDIFKGDTILARQNGPAFDFAKDWLPHHTPEKTRPDIDTVYEEIVKKYAPTYITAVGYCFGAKYAIQLLGEKKVHAVAVFHPSFVTIDEIRAIKGPLFIAGAETDTIYTEELRKQTEATLKEIKATYFTTLASGVEHGFAVRGDITNPIVKFAKEKAFCDAVAWFKQSFPKN</sequence>
<protein>
    <submittedName>
        <fullName evidence="3">Protein AIM2</fullName>
    </submittedName>
</protein>
<dbReference type="KEGG" id="slb:AWJ20_1165"/>
<dbReference type="GeneID" id="30032937"/>
<accession>A0A161HJJ3</accession>
<dbReference type="PANTHER" id="PTHR17630:SF44">
    <property type="entry name" value="PROTEIN AIM2"/>
    <property type="match status" value="1"/>
</dbReference>
<evidence type="ECO:0000256" key="1">
    <source>
        <dbReference type="SAM" id="MobiDB-lite"/>
    </source>
</evidence>
<dbReference type="InterPro" id="IPR029058">
    <property type="entry name" value="AB_hydrolase_fold"/>
</dbReference>
<dbReference type="SUPFAM" id="SSF53474">
    <property type="entry name" value="alpha/beta-Hydrolases"/>
    <property type="match status" value="1"/>
</dbReference>
<organism evidence="3 4">
    <name type="scientific">Sugiyamaella lignohabitans</name>
    <dbReference type="NCBI Taxonomy" id="796027"/>
    <lineage>
        <taxon>Eukaryota</taxon>
        <taxon>Fungi</taxon>
        <taxon>Dikarya</taxon>
        <taxon>Ascomycota</taxon>
        <taxon>Saccharomycotina</taxon>
        <taxon>Dipodascomycetes</taxon>
        <taxon>Dipodascales</taxon>
        <taxon>Trichomonascaceae</taxon>
        <taxon>Sugiyamaella</taxon>
    </lineage>
</organism>
<dbReference type="PANTHER" id="PTHR17630">
    <property type="entry name" value="DIENELACTONE HYDROLASE"/>
    <property type="match status" value="1"/>
</dbReference>
<dbReference type="AlphaFoldDB" id="A0A161HJJ3"/>
<feature type="domain" description="Dienelactone hydrolase" evidence="2">
    <location>
        <begin position="63"/>
        <end position="274"/>
    </location>
</feature>
<evidence type="ECO:0000313" key="4">
    <source>
        <dbReference type="Proteomes" id="UP000189580"/>
    </source>
</evidence>
<proteinExistence type="predicted"/>
<dbReference type="GO" id="GO:0016787">
    <property type="term" value="F:hydrolase activity"/>
    <property type="evidence" value="ECO:0007669"/>
    <property type="project" value="InterPro"/>
</dbReference>
<dbReference type="RefSeq" id="XP_018735364.1">
    <property type="nucleotide sequence ID" value="XM_018878018.1"/>
</dbReference>
<gene>
    <name evidence="3" type="primary">AIM2</name>
    <name evidence="3" type="ORF">AWJ20_1165</name>
</gene>
<dbReference type="EMBL" id="CP014501">
    <property type="protein sequence ID" value="ANB12887.1"/>
    <property type="molecule type" value="Genomic_DNA"/>
</dbReference>
<keyword evidence="4" id="KW-1185">Reference proteome</keyword>
<name>A0A161HJJ3_9ASCO</name>
<evidence type="ECO:0000313" key="3">
    <source>
        <dbReference type="EMBL" id="ANB12887.1"/>
    </source>
</evidence>
<dbReference type="Pfam" id="PF01738">
    <property type="entry name" value="DLH"/>
    <property type="match status" value="1"/>
</dbReference>